<evidence type="ECO:0000256" key="2">
    <source>
        <dbReference type="ARBA" id="ARBA00022741"/>
    </source>
</evidence>
<organism evidence="4 5">
    <name type="scientific">Cephus cinctus</name>
    <name type="common">Wheat stem sawfly</name>
    <dbReference type="NCBI Taxonomy" id="211228"/>
    <lineage>
        <taxon>Eukaryota</taxon>
        <taxon>Metazoa</taxon>
        <taxon>Ecdysozoa</taxon>
        <taxon>Arthropoda</taxon>
        <taxon>Hexapoda</taxon>
        <taxon>Insecta</taxon>
        <taxon>Pterygota</taxon>
        <taxon>Neoptera</taxon>
        <taxon>Endopterygota</taxon>
        <taxon>Hymenoptera</taxon>
        <taxon>Cephoidea</taxon>
        <taxon>Cephidae</taxon>
        <taxon>Cephus</taxon>
    </lineage>
</organism>
<evidence type="ECO:0000256" key="1">
    <source>
        <dbReference type="ARBA" id="ARBA00022679"/>
    </source>
</evidence>
<dbReference type="GeneID" id="112494084"/>
<dbReference type="GO" id="GO:0005524">
    <property type="term" value="F:ATP binding"/>
    <property type="evidence" value="ECO:0007669"/>
    <property type="project" value="InterPro"/>
</dbReference>
<dbReference type="Proteomes" id="UP000694920">
    <property type="component" value="Unplaced"/>
</dbReference>
<reference evidence="5" key="1">
    <citation type="submission" date="2025-08" db="UniProtKB">
        <authorList>
            <consortium name="RefSeq"/>
        </authorList>
    </citation>
    <scope>IDENTIFICATION</scope>
</reference>
<dbReference type="InterPro" id="IPR027417">
    <property type="entry name" value="P-loop_NTPase"/>
</dbReference>
<keyword evidence="1" id="KW-0808">Transferase</keyword>
<dbReference type="PANTHER" id="PTHR23359">
    <property type="entry name" value="NUCLEOTIDE KINASE"/>
    <property type="match status" value="1"/>
</dbReference>
<dbReference type="KEGG" id="ccin:112494084"/>
<keyword evidence="4" id="KW-1185">Reference proteome</keyword>
<keyword evidence="3" id="KW-0418">Kinase</keyword>
<accession>A0AAJ7RDK2</accession>
<proteinExistence type="predicted"/>
<evidence type="ECO:0000256" key="3">
    <source>
        <dbReference type="ARBA" id="ARBA00022777"/>
    </source>
</evidence>
<dbReference type="AlphaFoldDB" id="A0AAJ7RDK2"/>
<dbReference type="RefSeq" id="XP_024938995.1">
    <property type="nucleotide sequence ID" value="XM_025083227.1"/>
</dbReference>
<dbReference type="GO" id="GO:0006139">
    <property type="term" value="P:nucleobase-containing compound metabolic process"/>
    <property type="evidence" value="ECO:0007669"/>
    <property type="project" value="InterPro"/>
</dbReference>
<dbReference type="Pfam" id="PF00406">
    <property type="entry name" value="ADK"/>
    <property type="match status" value="1"/>
</dbReference>
<sequence>MQFSSQRHSCRLCSSERYSSTNNLHHRWSRPRKYESGYKTPQKKKNNYALIAPLNLLRAEVLAGTERGEIENIMKEGRNIPADIVVQLIRRKMISQAKSIGFVVVRFPRDRKQTTIFGKNVQSTSLVNYLTARESILEDRTKSRAAANERFDETAEII</sequence>
<evidence type="ECO:0000313" key="4">
    <source>
        <dbReference type="Proteomes" id="UP000694920"/>
    </source>
</evidence>
<protein>
    <submittedName>
        <fullName evidence="5">Adenylate kinase isoenzyme 1-like</fullName>
    </submittedName>
</protein>
<dbReference type="GO" id="GO:0019205">
    <property type="term" value="F:nucleobase-containing compound kinase activity"/>
    <property type="evidence" value="ECO:0007669"/>
    <property type="project" value="InterPro"/>
</dbReference>
<keyword evidence="2" id="KW-0547">Nucleotide-binding</keyword>
<dbReference type="InterPro" id="IPR000850">
    <property type="entry name" value="Adenylat/UMP-CMP_kin"/>
</dbReference>
<name>A0AAJ7RDK2_CEPCN</name>
<evidence type="ECO:0000313" key="5">
    <source>
        <dbReference type="RefSeq" id="XP_024938995.1"/>
    </source>
</evidence>
<gene>
    <name evidence="5" type="primary">LOC112494084</name>
</gene>
<dbReference type="Gene3D" id="3.40.50.300">
    <property type="entry name" value="P-loop containing nucleotide triphosphate hydrolases"/>
    <property type="match status" value="1"/>
</dbReference>